<keyword evidence="2" id="KW-1185">Reference proteome</keyword>
<proteinExistence type="predicted"/>
<dbReference type="EMBL" id="VUJX02000001">
    <property type="protein sequence ID" value="KAL0942835.1"/>
    <property type="molecule type" value="Genomic_DNA"/>
</dbReference>
<sequence>MQARLFARSTGELSPDAFARATTSDLVRSFAAAPQHRFDGEGAEPEEEGRHVSLWAHRIGVNALALDKFDGRILVSGGADGSVKLWDLHHASNANSSHIFRPIADVARSVGDESNAHKHGITHLDFYPFDSEAFLSSSFDRSLKLWSTQRMTVSASFDLNANIYTHAMSPVADHLLVACATQHSSVRLIDLKSGSSVQSLVAHGGAVLSVSWSPRHEHIVATGHVDGKVRVWDVRRAAGLVGQLDQEDSLGIVHRFNHAVASGLDWDQMPHYRTSARAHNEGVNGLTWTDDGKYIISAGLDRRIRVWDAATGKNTLASFGSMIQNRQPKTVNMFVTPARLNPTRRDLLFWPNEQEILVMDLHEGSLVSRLRVPGPSTVAGSQGIGGLNVKNRTMSMVWRGHGGYRLQKGPIMGGGSACGAVYTAHLDGQIRAWMPQLPGSDDDDTTPDPLDRDEEEKTRKRKALDDAFRSLMGKQITFS</sequence>
<evidence type="ECO:0000313" key="2">
    <source>
        <dbReference type="Proteomes" id="UP000805649"/>
    </source>
</evidence>
<accession>A0ACC3ZFE9</accession>
<organism evidence="1 2">
    <name type="scientific">Colletotrichum truncatum</name>
    <name type="common">Anthracnose fungus</name>
    <name type="synonym">Colletotrichum capsici</name>
    <dbReference type="NCBI Taxonomy" id="5467"/>
    <lineage>
        <taxon>Eukaryota</taxon>
        <taxon>Fungi</taxon>
        <taxon>Dikarya</taxon>
        <taxon>Ascomycota</taxon>
        <taxon>Pezizomycotina</taxon>
        <taxon>Sordariomycetes</taxon>
        <taxon>Hypocreomycetidae</taxon>
        <taxon>Glomerellales</taxon>
        <taxon>Glomerellaceae</taxon>
        <taxon>Colletotrichum</taxon>
        <taxon>Colletotrichum truncatum species complex</taxon>
    </lineage>
</organism>
<comment type="caution">
    <text evidence="1">The sequence shown here is derived from an EMBL/GenBank/DDBJ whole genome shotgun (WGS) entry which is preliminary data.</text>
</comment>
<dbReference type="Proteomes" id="UP000805649">
    <property type="component" value="Unassembled WGS sequence"/>
</dbReference>
<protein>
    <submittedName>
        <fullName evidence="1">DNA excision repair protein ercc-8</fullName>
    </submittedName>
</protein>
<gene>
    <name evidence="1" type="ORF">CTRU02_200721</name>
</gene>
<name>A0ACC3ZFE9_COLTU</name>
<reference evidence="1 2" key="1">
    <citation type="journal article" date="2020" name="Phytopathology">
        <title>Genome Sequence Resources of Colletotrichum truncatum, C. plurivorum, C. musicola, and C. sojae: Four Species Pathogenic to Soybean (Glycine max).</title>
        <authorList>
            <person name="Rogerio F."/>
            <person name="Boufleur T.R."/>
            <person name="Ciampi-Guillardi M."/>
            <person name="Sukno S.A."/>
            <person name="Thon M.R."/>
            <person name="Massola Junior N.S."/>
            <person name="Baroncelli R."/>
        </authorList>
    </citation>
    <scope>NUCLEOTIDE SEQUENCE [LARGE SCALE GENOMIC DNA]</scope>
    <source>
        <strain evidence="1 2">CMES1059</strain>
    </source>
</reference>
<evidence type="ECO:0000313" key="1">
    <source>
        <dbReference type="EMBL" id="KAL0942835.1"/>
    </source>
</evidence>